<keyword evidence="1" id="KW-0175">Coiled coil</keyword>
<name>A0A6A5TEC4_9PLEO</name>
<dbReference type="EMBL" id="ML977029">
    <property type="protein sequence ID" value="KAF1950022.1"/>
    <property type="molecule type" value="Genomic_DNA"/>
</dbReference>
<dbReference type="Proteomes" id="UP000800035">
    <property type="component" value="Unassembled WGS sequence"/>
</dbReference>
<feature type="region of interest" description="Disordered" evidence="2">
    <location>
        <begin position="557"/>
        <end position="577"/>
    </location>
</feature>
<organism evidence="3 4">
    <name type="scientific">Byssothecium circinans</name>
    <dbReference type="NCBI Taxonomy" id="147558"/>
    <lineage>
        <taxon>Eukaryota</taxon>
        <taxon>Fungi</taxon>
        <taxon>Dikarya</taxon>
        <taxon>Ascomycota</taxon>
        <taxon>Pezizomycotina</taxon>
        <taxon>Dothideomycetes</taxon>
        <taxon>Pleosporomycetidae</taxon>
        <taxon>Pleosporales</taxon>
        <taxon>Massarineae</taxon>
        <taxon>Massarinaceae</taxon>
        <taxon>Byssothecium</taxon>
    </lineage>
</organism>
<dbReference type="OrthoDB" id="4495335at2759"/>
<feature type="coiled-coil region" evidence="1">
    <location>
        <begin position="146"/>
        <end position="282"/>
    </location>
</feature>
<sequence length="696" mass="78227">MGSSPPSPSKFPMSPGMPVFAMSPERAAGVNPLYRDSTPQSPSLPDLRTSPLRRHRRNDSDISVHGLAAMFENLEVKDFKEAQAKYTQAMQNQKTKHAAEVRQMEKDYALAMSRRQVRIEELQAQLNSMAEIHQGCIPKDVWDAARKEQRDAISKWEGAMKRMEEKRGQMEGHIDKLNRTVEAYKAKCHTYKQSFEDARDRKDKLEKLLPNYQGKVSGLERTIKRSESDLKFHMGEAEKYKNQVYGLQVEAESVREQLGEEVDTLKDKLRLVEAERDALKMSLKEEEVMRIAAEGQIPLPTTTTDEHDEFGSPVRTPRKQRTPEHDDEDKENVAPKKAVVELRLAQQELLTERRLRERAQDQIDFMKMECQFRCCSCRIADSQGSQYTHDGSYASEMERIKSSVPVLTPPPSNHGDNQMERVEIKQEPIDDGRLPSPPIEDSEHTEQTLDHTATSKRSDSETPEPVLAFSPTSGTFRSMPSPSKDLTPIETVTPVEAATQALSAITEIKRESSPWAPDAHSTIIPISRPQSRASVLKQPGTKASTIEIHEDAVMDSDEEDTCPQTPLHGPTGPATPGQYLTRTITTTTTIPLHFSPATPAMKRGAQATMTPSTVAHATNDARTPILGELSLNRVPFDREAALEAIRERRGRARSMAAGQGTPRKQMMEGVKERRDISAPVSRMALFWSTRLPYGFR</sequence>
<dbReference type="PANTHER" id="PTHR42041">
    <property type="entry name" value="DNA ENDONUCLEASE ACTIVATOR CTP1 C-TERMINAL DOMAIN-CONTAINING PROTEIN"/>
    <property type="match status" value="1"/>
</dbReference>
<dbReference type="PANTHER" id="PTHR42041:SF1">
    <property type="entry name" value="DNA ENDONUCLEASE ACTIVATOR CTP1 C-TERMINAL DOMAIN-CONTAINING PROTEIN"/>
    <property type="match status" value="1"/>
</dbReference>
<feature type="region of interest" description="Disordered" evidence="2">
    <location>
        <begin position="427"/>
        <end position="484"/>
    </location>
</feature>
<feature type="region of interest" description="Disordered" evidence="2">
    <location>
        <begin position="650"/>
        <end position="674"/>
    </location>
</feature>
<feature type="compositionally biased region" description="Polar residues" evidence="2">
    <location>
        <begin position="470"/>
        <end position="481"/>
    </location>
</feature>
<gene>
    <name evidence="3" type="ORF">CC80DRAFT_483382</name>
</gene>
<evidence type="ECO:0000313" key="4">
    <source>
        <dbReference type="Proteomes" id="UP000800035"/>
    </source>
</evidence>
<reference evidence="3" key="1">
    <citation type="journal article" date="2020" name="Stud. Mycol.">
        <title>101 Dothideomycetes genomes: a test case for predicting lifestyles and emergence of pathogens.</title>
        <authorList>
            <person name="Haridas S."/>
            <person name="Albert R."/>
            <person name="Binder M."/>
            <person name="Bloem J."/>
            <person name="Labutti K."/>
            <person name="Salamov A."/>
            <person name="Andreopoulos B."/>
            <person name="Baker S."/>
            <person name="Barry K."/>
            <person name="Bills G."/>
            <person name="Bluhm B."/>
            <person name="Cannon C."/>
            <person name="Castanera R."/>
            <person name="Culley D."/>
            <person name="Daum C."/>
            <person name="Ezra D."/>
            <person name="Gonzalez J."/>
            <person name="Henrissat B."/>
            <person name="Kuo A."/>
            <person name="Liang C."/>
            <person name="Lipzen A."/>
            <person name="Lutzoni F."/>
            <person name="Magnuson J."/>
            <person name="Mondo S."/>
            <person name="Nolan M."/>
            <person name="Ohm R."/>
            <person name="Pangilinan J."/>
            <person name="Park H.-J."/>
            <person name="Ramirez L."/>
            <person name="Alfaro M."/>
            <person name="Sun H."/>
            <person name="Tritt A."/>
            <person name="Yoshinaga Y."/>
            <person name="Zwiers L.-H."/>
            <person name="Turgeon B."/>
            <person name="Goodwin S."/>
            <person name="Spatafora J."/>
            <person name="Crous P."/>
            <person name="Grigoriev I."/>
        </authorList>
    </citation>
    <scope>NUCLEOTIDE SEQUENCE</scope>
    <source>
        <strain evidence="3">CBS 675.92</strain>
    </source>
</reference>
<dbReference type="Gene3D" id="1.10.287.1490">
    <property type="match status" value="1"/>
</dbReference>
<accession>A0A6A5TEC4</accession>
<keyword evidence="4" id="KW-1185">Reference proteome</keyword>
<protein>
    <submittedName>
        <fullName evidence="3">Uncharacterized protein</fullName>
    </submittedName>
</protein>
<proteinExistence type="predicted"/>
<feature type="region of interest" description="Disordered" evidence="2">
    <location>
        <begin position="1"/>
        <end position="58"/>
    </location>
</feature>
<feature type="region of interest" description="Disordered" evidence="2">
    <location>
        <begin position="299"/>
        <end position="333"/>
    </location>
</feature>
<evidence type="ECO:0000256" key="2">
    <source>
        <dbReference type="SAM" id="MobiDB-lite"/>
    </source>
</evidence>
<feature type="compositionally biased region" description="Basic and acidic residues" evidence="2">
    <location>
        <begin position="665"/>
        <end position="674"/>
    </location>
</feature>
<evidence type="ECO:0000313" key="3">
    <source>
        <dbReference type="EMBL" id="KAF1950022.1"/>
    </source>
</evidence>
<evidence type="ECO:0000256" key="1">
    <source>
        <dbReference type="SAM" id="Coils"/>
    </source>
</evidence>
<dbReference type="AlphaFoldDB" id="A0A6A5TEC4"/>